<dbReference type="GO" id="GO:0004328">
    <property type="term" value="F:formamidase activity"/>
    <property type="evidence" value="ECO:0007669"/>
    <property type="project" value="UniProtKB-EC"/>
</dbReference>
<evidence type="ECO:0000313" key="1">
    <source>
        <dbReference type="EMBL" id="CCH89059.1"/>
    </source>
</evidence>
<dbReference type="EMBL" id="FO203431">
    <property type="protein sequence ID" value="CCH89059.1"/>
    <property type="molecule type" value="Genomic_DNA"/>
</dbReference>
<dbReference type="Gene3D" id="3.10.28.20">
    <property type="entry name" value="Acetamidase/Formamidase-like domains"/>
    <property type="match status" value="1"/>
</dbReference>
<keyword evidence="2" id="KW-1185">Reference proteome</keyword>
<dbReference type="KEGG" id="mmar:MODMU_3649"/>
<dbReference type="OMA" id="ERTWIYE"/>
<dbReference type="AlphaFoldDB" id="I4F096"/>
<reference evidence="1 2" key="1">
    <citation type="journal article" date="2012" name="J. Bacteriol.">
        <title>Genome Sequence of Radiation-Resistant Modestobacter marinus Strain BC501, a Representative Actinobacterium That Thrives on Calcareous Stone Surfaces.</title>
        <authorList>
            <person name="Normand P."/>
            <person name="Gury J."/>
            <person name="Pujic P."/>
            <person name="Chouaia B."/>
            <person name="Crotti E."/>
            <person name="Brusetti L."/>
            <person name="Daffonchio D."/>
            <person name="Vacherie B."/>
            <person name="Barbe V."/>
            <person name="Medigue C."/>
            <person name="Calteau A."/>
            <person name="Ghodhbane-Gtari F."/>
            <person name="Essoussi I."/>
            <person name="Nouioui I."/>
            <person name="Abbassi-Ghozzi I."/>
            <person name="Gtari M."/>
        </authorList>
    </citation>
    <scope>NUCLEOTIDE SEQUENCE [LARGE SCALE GENOMIC DNA]</scope>
    <source>
        <strain evidence="2">BC 501</strain>
    </source>
</reference>
<name>I4F096_MODI5</name>
<dbReference type="Proteomes" id="UP000006461">
    <property type="component" value="Chromosome"/>
</dbReference>
<dbReference type="SUPFAM" id="SSF141130">
    <property type="entry name" value="Acetamidase/Formamidase-like"/>
    <property type="match status" value="1"/>
</dbReference>
<organism evidence="1 2">
    <name type="scientific">Modestobacter italicus (strain DSM 44449 / CECT 9708 / BC 501)</name>
    <dbReference type="NCBI Taxonomy" id="2732864"/>
    <lineage>
        <taxon>Bacteria</taxon>
        <taxon>Bacillati</taxon>
        <taxon>Actinomycetota</taxon>
        <taxon>Actinomycetes</taxon>
        <taxon>Geodermatophilales</taxon>
        <taxon>Geodermatophilaceae</taxon>
        <taxon>Modestobacter</taxon>
    </lineage>
</organism>
<dbReference type="eggNOG" id="COG2421">
    <property type="taxonomic scope" value="Bacteria"/>
</dbReference>
<dbReference type="PANTHER" id="PTHR31891">
    <property type="entry name" value="FORMAMIDASE C869.04-RELATED"/>
    <property type="match status" value="1"/>
</dbReference>
<keyword evidence="1" id="KW-0378">Hydrolase</keyword>
<dbReference type="STRING" id="477641.MODMU_3649"/>
<dbReference type="Pfam" id="PF03069">
    <property type="entry name" value="FmdA_AmdA"/>
    <property type="match status" value="2"/>
</dbReference>
<gene>
    <name evidence="1" type="primary">amdA</name>
    <name evidence="1" type="ordered locus">MODMU_3649</name>
</gene>
<dbReference type="Gene3D" id="2.60.120.580">
    <property type="entry name" value="Acetamidase/Formamidase-like domains"/>
    <property type="match status" value="2"/>
</dbReference>
<accession>I4F096</accession>
<evidence type="ECO:0000313" key="2">
    <source>
        <dbReference type="Proteomes" id="UP000006461"/>
    </source>
</evidence>
<dbReference type="InterPro" id="IPR004304">
    <property type="entry name" value="FmdA_AmdA"/>
</dbReference>
<dbReference type="PATRIC" id="fig|477641.3.peg.3463"/>
<dbReference type="OrthoDB" id="9785236at2"/>
<sequence length="333" mass="35777">MDVVEVTPSPEQYAYTFGGVAPLMRVRPGTAMRLWSDDAFGGALRSVADLSSEKVDLRFVNPQTGPFYVEGAEPGDILAVHLVALEPARDWGASAAIPFFGGLTSTDRVATLQDPLPDTTWIYELDRVRNTVTFVAGSSDFSVDLPVEPMLGTVGVAPPGGEARSSLVPERFGGNMDTPQMRAGTTCFLPVFVEGALFSLGDGHYRQGEGEACGTAVEGAMTTTLIVDLVKGGAPAWPRLEDDTHWMTVGSSRPLEDAWRIGQVELVRWFGELYGLAPMDAYQLLSQITEVPIANVVDANYSAVVKARKSLLPRASAYGGLHDDLRARAATLR</sequence>
<protein>
    <submittedName>
        <fullName evidence="1">Acetamidase/formamidase</fullName>
        <ecNumber evidence="1">3.5.1.49</ecNumber>
    </submittedName>
</protein>
<dbReference type="EC" id="3.5.1.49" evidence="1"/>
<dbReference type="PANTHER" id="PTHR31891:SF1">
    <property type="entry name" value="FORMAMIDASE C869.04-RELATED"/>
    <property type="match status" value="1"/>
</dbReference>
<proteinExistence type="predicted"/>
<dbReference type="HOGENOM" id="CLU_032013_1_1_11"/>